<keyword evidence="1" id="KW-0472">Membrane</keyword>
<feature type="transmembrane region" description="Helical" evidence="1">
    <location>
        <begin position="200"/>
        <end position="217"/>
    </location>
</feature>
<feature type="transmembrane region" description="Helical" evidence="1">
    <location>
        <begin position="507"/>
        <end position="527"/>
    </location>
</feature>
<keyword evidence="1" id="KW-1133">Transmembrane helix</keyword>
<feature type="transmembrane region" description="Helical" evidence="1">
    <location>
        <begin position="361"/>
        <end position="383"/>
    </location>
</feature>
<reference evidence="2 3" key="1">
    <citation type="submission" date="2017-09" db="EMBL/GenBank/DDBJ databases">
        <title>Bacterial strain isolated from the female urinary microbiota.</title>
        <authorList>
            <person name="Thomas-White K."/>
            <person name="Kumar N."/>
            <person name="Forster S."/>
            <person name="Putonti C."/>
            <person name="Lawley T."/>
            <person name="Wolfe A.J."/>
        </authorList>
    </citation>
    <scope>NUCLEOTIDE SEQUENCE [LARGE SCALE GENOMIC DNA]</scope>
    <source>
        <strain evidence="2 3">UMB0411</strain>
    </source>
</reference>
<evidence type="ECO:0000313" key="3">
    <source>
        <dbReference type="Proteomes" id="UP000235293"/>
    </source>
</evidence>
<feature type="transmembrane region" description="Helical" evidence="1">
    <location>
        <begin position="452"/>
        <end position="480"/>
    </location>
</feature>
<feature type="transmembrane region" description="Helical" evidence="1">
    <location>
        <begin position="331"/>
        <end position="349"/>
    </location>
</feature>
<feature type="transmembrane region" description="Helical" evidence="1">
    <location>
        <begin position="41"/>
        <end position="60"/>
    </location>
</feature>
<feature type="transmembrane region" description="Helical" evidence="1">
    <location>
        <begin position="655"/>
        <end position="674"/>
    </location>
</feature>
<evidence type="ECO:0000256" key="1">
    <source>
        <dbReference type="SAM" id="Phobius"/>
    </source>
</evidence>
<dbReference type="Proteomes" id="UP000235293">
    <property type="component" value="Unassembled WGS sequence"/>
</dbReference>
<comment type="caution">
    <text evidence="2">The sequence shown here is derived from an EMBL/GenBank/DDBJ whole genome shotgun (WGS) entry which is preliminary data.</text>
</comment>
<gene>
    <name evidence="2" type="ORF">CJ213_00810</name>
</gene>
<dbReference type="EMBL" id="PNGY01000001">
    <property type="protein sequence ID" value="PMC54723.1"/>
    <property type="molecule type" value="Genomic_DNA"/>
</dbReference>
<feature type="transmembrane region" description="Helical" evidence="1">
    <location>
        <begin position="556"/>
        <end position="574"/>
    </location>
</feature>
<dbReference type="RefSeq" id="WP_064621656.1">
    <property type="nucleotide sequence ID" value="NZ_CP083176.1"/>
</dbReference>
<name>A0A9X7I965_9BIFI</name>
<feature type="transmembrane region" description="Helical" evidence="1">
    <location>
        <begin position="594"/>
        <end position="614"/>
    </location>
</feature>
<organism evidence="2 3">
    <name type="scientific">Gardnerella swidsinskii</name>
    <dbReference type="NCBI Taxonomy" id="2792979"/>
    <lineage>
        <taxon>Bacteria</taxon>
        <taxon>Bacillati</taxon>
        <taxon>Actinomycetota</taxon>
        <taxon>Actinomycetes</taxon>
        <taxon>Bifidobacteriales</taxon>
        <taxon>Bifidobacteriaceae</taxon>
        <taxon>Gardnerella</taxon>
    </lineage>
</organism>
<feature type="transmembrane region" description="Helical" evidence="1">
    <location>
        <begin position="626"/>
        <end position="643"/>
    </location>
</feature>
<feature type="transmembrane region" description="Helical" evidence="1">
    <location>
        <begin position="422"/>
        <end position="440"/>
    </location>
</feature>
<protein>
    <submittedName>
        <fullName evidence="2">Beta-carotene 15,15'-monooxygenase</fullName>
    </submittedName>
</protein>
<evidence type="ECO:0000313" key="2">
    <source>
        <dbReference type="EMBL" id="PMC54723.1"/>
    </source>
</evidence>
<dbReference type="AlphaFoldDB" id="A0A9X7I965"/>
<keyword evidence="1" id="KW-0812">Transmembrane</keyword>
<proteinExistence type="predicted"/>
<feature type="transmembrane region" description="Helical" evidence="1">
    <location>
        <begin position="395"/>
        <end position="416"/>
    </location>
</feature>
<feature type="transmembrane region" description="Helical" evidence="1">
    <location>
        <begin position="229"/>
        <end position="252"/>
    </location>
</feature>
<sequence>MISTYASKTLPNTANSANSRISNQIDNHCIKRALHFLRIPFIVIILITLFECSIGNLPFWSSVTGSTDSISAHNDIGSGIRRLDSGGILITDPSEAYLEVTSDGSSPYIRLEPAIIKKKSKNNNLISNINVLVEANKYLSKPQSTNTASLNPSLLKLPKQAVGKSCIVRVWLQHPIGSILNIEDSRANVRVPFRWSWGRVLILAIFAFFVTLWNPWSKLWKIKLNTHSLIQRCCFAASLLPFIAVGLITIFWNLRNATPMHFYTNGNYAYDFDQYAHTADALLKGQVHLNLPVPNELEHLQNPYDPTARNNLLNHSVQHMYWDYAYYKGHWYSYFGVLPAILLFLPYRIISRLWTPEGSMLPTTVATIIFLIGFLIAGSLLVIRIIEQTSKKVSLGTTSIVLALFFITSNTVYLWFRTSFYSVPMAASLFFTSLGLWCYLGFNKTHSLLNIVLGSFFIALNLGCRPTFSIAVLFALPAIYSHIEKDLPNILRNWKQVSSWHKPFKYFAAWILPCVITAIPFGIYNLLRFGSPLNFGNEYQITITDMTTMRLPSQNILPSIFSYIALPLRFIPTFPWIGIQPIAFDRWQYAEPMIGGMFTLSPLALVGIICVFIMKKRCRTHIAWRTSVIAIIVGLVLIVFDSLKAGIGWRYIADFAWSFAIAAAIGISLLLEYASTLQSENSLHKKTIAYTIRLLVAVLLFASIAIAVLSWFVTGREDSTLRFNPNLWFAFRSWMTLF</sequence>
<feature type="transmembrane region" description="Helical" evidence="1">
    <location>
        <begin position="694"/>
        <end position="713"/>
    </location>
</feature>
<accession>A0A9X7I965</accession>